<evidence type="ECO:0000313" key="2">
    <source>
        <dbReference type="EMBL" id="KAF3434810.1"/>
    </source>
</evidence>
<name>A0A8K0DPF4_9ROSA</name>
<accession>A0A8K0DPF4</accession>
<comment type="caution">
    <text evidence="2">The sequence shown here is derived from an EMBL/GenBank/DDBJ whole genome shotgun (WGS) entry which is preliminary data.</text>
</comment>
<dbReference type="InterPro" id="IPR003676">
    <property type="entry name" value="SAUR_fam"/>
</dbReference>
<dbReference type="OrthoDB" id="1936278at2759"/>
<dbReference type="AlphaFoldDB" id="A0A8K0DPF4"/>
<dbReference type="GO" id="GO:0009733">
    <property type="term" value="P:response to auxin"/>
    <property type="evidence" value="ECO:0007669"/>
    <property type="project" value="InterPro"/>
</dbReference>
<comment type="similarity">
    <text evidence="1">Belongs to the ARG7 family.</text>
</comment>
<evidence type="ECO:0000313" key="3">
    <source>
        <dbReference type="Proteomes" id="UP000796880"/>
    </source>
</evidence>
<dbReference type="PANTHER" id="PTHR31175">
    <property type="entry name" value="AUXIN-RESPONSIVE FAMILY PROTEIN"/>
    <property type="match status" value="1"/>
</dbReference>
<dbReference type="PANTHER" id="PTHR31175:SF82">
    <property type="entry name" value="AUXIN-RESPONSIVE PROTEIN SAUR65"/>
    <property type="match status" value="1"/>
</dbReference>
<dbReference type="EMBL" id="VOIH02000010">
    <property type="protein sequence ID" value="KAF3434810.1"/>
    <property type="molecule type" value="Genomic_DNA"/>
</dbReference>
<sequence length="151" mass="17121">MISPKKLIKMARKWHKLTFKGKKRISFTKNIDVDINGESCSTSYVAEKGHFVIYSSDQNRFMLPLAYLHNNIFGDLLKISEEEFGLSSGGPIRLPCDSIFLNYIISLIQRPEVAADLEEALLSSIASTCRRSSSIAFQHCHNSQQQLLYGY</sequence>
<proteinExistence type="inferred from homology"/>
<keyword evidence="3" id="KW-1185">Reference proteome</keyword>
<dbReference type="Proteomes" id="UP000796880">
    <property type="component" value="Unassembled WGS sequence"/>
</dbReference>
<dbReference type="Pfam" id="PF02519">
    <property type="entry name" value="Auxin_inducible"/>
    <property type="match status" value="1"/>
</dbReference>
<organism evidence="2 3">
    <name type="scientific">Rhamnella rubrinervis</name>
    <dbReference type="NCBI Taxonomy" id="2594499"/>
    <lineage>
        <taxon>Eukaryota</taxon>
        <taxon>Viridiplantae</taxon>
        <taxon>Streptophyta</taxon>
        <taxon>Embryophyta</taxon>
        <taxon>Tracheophyta</taxon>
        <taxon>Spermatophyta</taxon>
        <taxon>Magnoliopsida</taxon>
        <taxon>eudicotyledons</taxon>
        <taxon>Gunneridae</taxon>
        <taxon>Pentapetalae</taxon>
        <taxon>rosids</taxon>
        <taxon>fabids</taxon>
        <taxon>Rosales</taxon>
        <taxon>Rhamnaceae</taxon>
        <taxon>rhamnoid group</taxon>
        <taxon>Rhamneae</taxon>
        <taxon>Rhamnella</taxon>
    </lineage>
</organism>
<protein>
    <submittedName>
        <fullName evidence="2">Uncharacterized protein</fullName>
    </submittedName>
</protein>
<evidence type="ECO:0000256" key="1">
    <source>
        <dbReference type="ARBA" id="ARBA00006974"/>
    </source>
</evidence>
<gene>
    <name evidence="2" type="ORF">FNV43_RR21896</name>
</gene>
<reference evidence="2" key="1">
    <citation type="submission" date="2020-03" db="EMBL/GenBank/DDBJ databases">
        <title>A high-quality chromosome-level genome assembly of a woody plant with both climbing and erect habits, Rhamnella rubrinervis.</title>
        <authorList>
            <person name="Lu Z."/>
            <person name="Yang Y."/>
            <person name="Zhu X."/>
            <person name="Sun Y."/>
        </authorList>
    </citation>
    <scope>NUCLEOTIDE SEQUENCE</scope>
    <source>
        <strain evidence="2">BYM</strain>
        <tissue evidence="2">Leaf</tissue>
    </source>
</reference>